<evidence type="ECO:0000313" key="8">
    <source>
        <dbReference type="Proteomes" id="UP000079169"/>
    </source>
</evidence>
<dbReference type="GO" id="GO:0046983">
    <property type="term" value="F:protein dimerization activity"/>
    <property type="evidence" value="ECO:0007669"/>
    <property type="project" value="InterPro"/>
</dbReference>
<feature type="domain" description="BHLH" evidence="7">
    <location>
        <begin position="157"/>
        <end position="209"/>
    </location>
</feature>
<evidence type="ECO:0000256" key="2">
    <source>
        <dbReference type="ARBA" id="ARBA00023015"/>
    </source>
</evidence>
<organism evidence="8 9">
    <name type="scientific">Diaphorina citri</name>
    <name type="common">Asian citrus psyllid</name>
    <dbReference type="NCBI Taxonomy" id="121845"/>
    <lineage>
        <taxon>Eukaryota</taxon>
        <taxon>Metazoa</taxon>
        <taxon>Ecdysozoa</taxon>
        <taxon>Arthropoda</taxon>
        <taxon>Hexapoda</taxon>
        <taxon>Insecta</taxon>
        <taxon>Pterygota</taxon>
        <taxon>Neoptera</taxon>
        <taxon>Paraneoptera</taxon>
        <taxon>Hemiptera</taxon>
        <taxon>Sternorrhyncha</taxon>
        <taxon>Psylloidea</taxon>
        <taxon>Psyllidae</taxon>
        <taxon>Diaphorininae</taxon>
        <taxon>Diaphorina</taxon>
    </lineage>
</organism>
<dbReference type="FunFam" id="4.10.280.10:FF:000010">
    <property type="entry name" value="Scleraxis bHLH transcription factor"/>
    <property type="match status" value="1"/>
</dbReference>
<dbReference type="GO" id="GO:0032502">
    <property type="term" value="P:developmental process"/>
    <property type="evidence" value="ECO:0007669"/>
    <property type="project" value="TreeGrafter"/>
</dbReference>
<dbReference type="SMART" id="SM00353">
    <property type="entry name" value="HLH"/>
    <property type="match status" value="1"/>
</dbReference>
<evidence type="ECO:0000256" key="6">
    <source>
        <dbReference type="SAM" id="MobiDB-lite"/>
    </source>
</evidence>
<keyword evidence="5" id="KW-0539">Nucleus</keyword>
<evidence type="ECO:0000256" key="5">
    <source>
        <dbReference type="ARBA" id="ARBA00023242"/>
    </source>
</evidence>
<dbReference type="GO" id="GO:0000977">
    <property type="term" value="F:RNA polymerase II transcription regulatory region sequence-specific DNA binding"/>
    <property type="evidence" value="ECO:0007669"/>
    <property type="project" value="TreeGrafter"/>
</dbReference>
<feature type="region of interest" description="Disordered" evidence="6">
    <location>
        <begin position="230"/>
        <end position="254"/>
    </location>
</feature>
<dbReference type="GeneID" id="103505998"/>
<feature type="compositionally biased region" description="Low complexity" evidence="6">
    <location>
        <begin position="243"/>
        <end position="253"/>
    </location>
</feature>
<keyword evidence="2" id="KW-0805">Transcription regulation</keyword>
<accession>A0A1S3CVE4</accession>
<feature type="region of interest" description="Disordered" evidence="6">
    <location>
        <begin position="78"/>
        <end position="99"/>
    </location>
</feature>
<protein>
    <submittedName>
        <fullName evidence="9">Twist-related protein-like</fullName>
    </submittedName>
</protein>
<feature type="compositionally biased region" description="Polar residues" evidence="6">
    <location>
        <begin position="78"/>
        <end position="89"/>
    </location>
</feature>
<evidence type="ECO:0000256" key="3">
    <source>
        <dbReference type="ARBA" id="ARBA00023125"/>
    </source>
</evidence>
<evidence type="ECO:0000256" key="1">
    <source>
        <dbReference type="ARBA" id="ARBA00004123"/>
    </source>
</evidence>
<dbReference type="PANTHER" id="PTHR23349:SF68">
    <property type="entry name" value="FI14601P"/>
    <property type="match status" value="1"/>
</dbReference>
<dbReference type="SUPFAM" id="SSF47459">
    <property type="entry name" value="HLH, helix-loop-helix DNA-binding domain"/>
    <property type="match status" value="1"/>
</dbReference>
<dbReference type="PANTHER" id="PTHR23349">
    <property type="entry name" value="BASIC HELIX-LOOP-HELIX TRANSCRIPTION FACTOR, TWIST"/>
    <property type="match status" value="1"/>
</dbReference>
<keyword evidence="3" id="KW-0238">DNA-binding</keyword>
<sequence>MSADILHAGSHYGGSNESFYHYNTPNNNVMSYNSGYHPPPLYTAGPPEDKHGATLSNITTGATDCIYWSEDMQSPDSRYVTRSMSTSSDGFDEDEDQSERFCPSNDYTKYYYQDGVGPGAYPNVKHIVEPSYVNLDTATKTLRTVSKADLPIIRVVKRRNTANKKERRRTQSINNAFSDLRECIPNVPSDTKLSKIKTLRLATSYISYLMKILETDDIISIDDFKADLSNHSSHRKNKSQYDSPSEISSNQSSQYVMDPSCQQYTSPMNMSDCTPQMVICNPP</sequence>
<evidence type="ECO:0000259" key="7">
    <source>
        <dbReference type="PROSITE" id="PS50888"/>
    </source>
</evidence>
<dbReference type="Proteomes" id="UP000079169">
    <property type="component" value="Unplaced"/>
</dbReference>
<evidence type="ECO:0000256" key="4">
    <source>
        <dbReference type="ARBA" id="ARBA00023163"/>
    </source>
</evidence>
<keyword evidence="8" id="KW-1185">Reference proteome</keyword>
<dbReference type="PROSITE" id="PS50888">
    <property type="entry name" value="BHLH"/>
    <property type="match status" value="1"/>
</dbReference>
<dbReference type="InterPro" id="IPR050283">
    <property type="entry name" value="E-box_TF_Regulators"/>
</dbReference>
<reference evidence="9" key="1">
    <citation type="submission" date="2025-08" db="UniProtKB">
        <authorList>
            <consortium name="RefSeq"/>
        </authorList>
    </citation>
    <scope>IDENTIFICATION</scope>
</reference>
<evidence type="ECO:0000313" key="9">
    <source>
        <dbReference type="RefSeq" id="XP_008468601.1"/>
    </source>
</evidence>
<dbReference type="InterPro" id="IPR036638">
    <property type="entry name" value="HLH_DNA-bd_sf"/>
</dbReference>
<dbReference type="InterPro" id="IPR011598">
    <property type="entry name" value="bHLH_dom"/>
</dbReference>
<proteinExistence type="predicted"/>
<dbReference type="STRING" id="121845.A0A1S3CVE4"/>
<dbReference type="GO" id="GO:0005634">
    <property type="term" value="C:nucleus"/>
    <property type="evidence" value="ECO:0007669"/>
    <property type="project" value="UniProtKB-SubCell"/>
</dbReference>
<dbReference type="RefSeq" id="XP_008468601.1">
    <property type="nucleotide sequence ID" value="XM_008470379.2"/>
</dbReference>
<comment type="subcellular location">
    <subcellularLocation>
        <location evidence="1">Nucleus</location>
    </subcellularLocation>
</comment>
<dbReference type="GO" id="GO:0000981">
    <property type="term" value="F:DNA-binding transcription factor activity, RNA polymerase II-specific"/>
    <property type="evidence" value="ECO:0007669"/>
    <property type="project" value="TreeGrafter"/>
</dbReference>
<name>A0A1S3CVE4_DIACI</name>
<dbReference type="Gene3D" id="4.10.280.10">
    <property type="entry name" value="Helix-loop-helix DNA-binding domain"/>
    <property type="match status" value="1"/>
</dbReference>
<gene>
    <name evidence="9" type="primary">LOC103505998</name>
</gene>
<dbReference type="PaxDb" id="121845-A0A1S3CVE4"/>
<dbReference type="KEGG" id="dci:103505998"/>
<dbReference type="CDD" id="cd11466">
    <property type="entry name" value="bHLH_TS_HAND"/>
    <property type="match status" value="1"/>
</dbReference>
<dbReference type="AlphaFoldDB" id="A0A1S3CVE4"/>
<dbReference type="Pfam" id="PF00010">
    <property type="entry name" value="HLH"/>
    <property type="match status" value="1"/>
</dbReference>
<keyword evidence="4" id="KW-0804">Transcription</keyword>